<reference evidence="7 8" key="1">
    <citation type="journal article" date="2018" name="Nat. Biotechnol.">
        <title>A standardized bacterial taxonomy based on genome phylogeny substantially revises the tree of life.</title>
        <authorList>
            <person name="Parks D.H."/>
            <person name="Chuvochina M."/>
            <person name="Waite D.W."/>
            <person name="Rinke C."/>
            <person name="Skarshewski A."/>
            <person name="Chaumeil P.A."/>
            <person name="Hugenholtz P."/>
        </authorList>
    </citation>
    <scope>NUCLEOTIDE SEQUENCE [LARGE SCALE GENOMIC DNA]</scope>
    <source>
        <strain evidence="7">UBA9375</strain>
    </source>
</reference>
<dbReference type="GO" id="GO:0046983">
    <property type="term" value="F:protein dimerization activity"/>
    <property type="evidence" value="ECO:0007669"/>
    <property type="project" value="InterPro"/>
</dbReference>
<keyword evidence="3" id="KW-0949">S-adenosyl-L-methionine</keyword>
<dbReference type="Gene3D" id="1.10.10.10">
    <property type="entry name" value="Winged helix-like DNA-binding domain superfamily/Winged helix DNA-binding domain"/>
    <property type="match status" value="1"/>
</dbReference>
<evidence type="ECO:0000259" key="5">
    <source>
        <dbReference type="Pfam" id="PF00891"/>
    </source>
</evidence>
<dbReference type="Gene3D" id="1.10.287.1350">
    <property type="match status" value="1"/>
</dbReference>
<evidence type="ECO:0000256" key="2">
    <source>
        <dbReference type="ARBA" id="ARBA00022679"/>
    </source>
</evidence>
<dbReference type="AlphaFoldDB" id="A0A3D3RI26"/>
<dbReference type="SUPFAM" id="SSF53335">
    <property type="entry name" value="S-adenosyl-L-methionine-dependent methyltransferases"/>
    <property type="match status" value="1"/>
</dbReference>
<dbReference type="GO" id="GO:0032259">
    <property type="term" value="P:methylation"/>
    <property type="evidence" value="ECO:0007669"/>
    <property type="project" value="UniProtKB-KW"/>
</dbReference>
<name>A0A3D3RI26_9PLAN</name>
<evidence type="ECO:0000259" key="6">
    <source>
        <dbReference type="Pfam" id="PF08100"/>
    </source>
</evidence>
<dbReference type="InterPro" id="IPR036390">
    <property type="entry name" value="WH_DNA-bd_sf"/>
</dbReference>
<dbReference type="PANTHER" id="PTHR43712">
    <property type="entry name" value="PUTATIVE (AFU_ORTHOLOGUE AFUA_4G14580)-RELATED"/>
    <property type="match status" value="1"/>
</dbReference>
<dbReference type="InterPro" id="IPR036388">
    <property type="entry name" value="WH-like_DNA-bd_sf"/>
</dbReference>
<accession>A0A3D3RI26</accession>
<feature type="active site" description="Proton acceptor" evidence="4">
    <location>
        <position position="245"/>
    </location>
</feature>
<evidence type="ECO:0000313" key="7">
    <source>
        <dbReference type="EMBL" id="HCO27280.1"/>
    </source>
</evidence>
<evidence type="ECO:0000256" key="1">
    <source>
        <dbReference type="ARBA" id="ARBA00022603"/>
    </source>
</evidence>
<dbReference type="Pfam" id="PF00891">
    <property type="entry name" value="Methyltransf_2"/>
    <property type="match status" value="1"/>
</dbReference>
<dbReference type="EMBL" id="DQAY01000194">
    <property type="protein sequence ID" value="HCO27280.1"/>
    <property type="molecule type" value="Genomic_DNA"/>
</dbReference>
<protein>
    <submittedName>
        <fullName evidence="7">Methyltransferase</fullName>
    </submittedName>
</protein>
<dbReference type="Proteomes" id="UP000263642">
    <property type="component" value="Unassembled WGS sequence"/>
</dbReference>
<sequence>MPEKTTHQQVEELITGYWKSQSIYAAAKLGIADLLITGPQTPEQLAAATNTDASALYRLLRALASIGIFAENEAEEFALTPLAEPLRSDDPESKQALAIMNGEDQFRPWCEIIYSLQTGKPAYDNIWGKSIFEFLSEHPDKARIFDQAMIGIHGRGTDAAIKAYDFSDIRVLADVGGGNGSNLISILQACPDLKGILFDLPHVVENAQVQFDQAGLTDRCELVGGDFFQSVPAGADAYLLRHIIHDWNDEKSLQILKNCHATMPEKGKLLVMESVIDPGNDPFSGKFVDLVMLLVTGGKERTAEEFQLLYDQAGFELTRILPTQSELSIIEGIKR</sequence>
<dbReference type="InterPro" id="IPR001077">
    <property type="entry name" value="COMT_C"/>
</dbReference>
<dbReference type="PANTHER" id="PTHR43712:SF2">
    <property type="entry name" value="O-METHYLTRANSFERASE CICE"/>
    <property type="match status" value="1"/>
</dbReference>
<dbReference type="InterPro" id="IPR029063">
    <property type="entry name" value="SAM-dependent_MTases_sf"/>
</dbReference>
<evidence type="ECO:0000256" key="4">
    <source>
        <dbReference type="PIRSR" id="PIRSR005739-1"/>
    </source>
</evidence>
<dbReference type="PROSITE" id="PS51683">
    <property type="entry name" value="SAM_OMT_II"/>
    <property type="match status" value="1"/>
</dbReference>
<dbReference type="Pfam" id="PF08100">
    <property type="entry name" value="Dimerisation"/>
    <property type="match status" value="1"/>
</dbReference>
<dbReference type="Gene3D" id="3.40.50.150">
    <property type="entry name" value="Vaccinia Virus protein VP39"/>
    <property type="match status" value="1"/>
</dbReference>
<dbReference type="PIRSF" id="PIRSF005739">
    <property type="entry name" value="O-mtase"/>
    <property type="match status" value="1"/>
</dbReference>
<dbReference type="InterPro" id="IPR016461">
    <property type="entry name" value="COMT-like"/>
</dbReference>
<comment type="caution">
    <text evidence="7">The sequence shown here is derived from an EMBL/GenBank/DDBJ whole genome shotgun (WGS) entry which is preliminary data.</text>
</comment>
<keyword evidence="2 7" id="KW-0808">Transferase</keyword>
<keyword evidence="1 7" id="KW-0489">Methyltransferase</keyword>
<dbReference type="SUPFAM" id="SSF46785">
    <property type="entry name" value="Winged helix' DNA-binding domain"/>
    <property type="match status" value="1"/>
</dbReference>
<gene>
    <name evidence="7" type="ORF">DIT97_31345</name>
</gene>
<evidence type="ECO:0000256" key="3">
    <source>
        <dbReference type="ARBA" id="ARBA00022691"/>
    </source>
</evidence>
<dbReference type="GO" id="GO:0008171">
    <property type="term" value="F:O-methyltransferase activity"/>
    <property type="evidence" value="ECO:0007669"/>
    <property type="project" value="InterPro"/>
</dbReference>
<proteinExistence type="predicted"/>
<feature type="domain" description="O-methyltransferase dimerisation" evidence="6">
    <location>
        <begin position="12"/>
        <end position="84"/>
    </location>
</feature>
<evidence type="ECO:0000313" key="8">
    <source>
        <dbReference type="Proteomes" id="UP000263642"/>
    </source>
</evidence>
<organism evidence="7 8">
    <name type="scientific">Gimesia maris</name>
    <dbReference type="NCBI Taxonomy" id="122"/>
    <lineage>
        <taxon>Bacteria</taxon>
        <taxon>Pseudomonadati</taxon>
        <taxon>Planctomycetota</taxon>
        <taxon>Planctomycetia</taxon>
        <taxon>Planctomycetales</taxon>
        <taxon>Planctomycetaceae</taxon>
        <taxon>Gimesia</taxon>
    </lineage>
</organism>
<dbReference type="InterPro" id="IPR012967">
    <property type="entry name" value="COMT_dimerisation"/>
</dbReference>
<feature type="domain" description="O-methyltransferase C-terminal" evidence="5">
    <location>
        <begin position="113"/>
        <end position="316"/>
    </location>
</feature>